<name>E9H4J3_DAPPU</name>
<proteinExistence type="predicted"/>
<organism evidence="1 2">
    <name type="scientific">Daphnia pulex</name>
    <name type="common">Water flea</name>
    <dbReference type="NCBI Taxonomy" id="6669"/>
    <lineage>
        <taxon>Eukaryota</taxon>
        <taxon>Metazoa</taxon>
        <taxon>Ecdysozoa</taxon>
        <taxon>Arthropoda</taxon>
        <taxon>Crustacea</taxon>
        <taxon>Branchiopoda</taxon>
        <taxon>Diplostraca</taxon>
        <taxon>Cladocera</taxon>
        <taxon>Anomopoda</taxon>
        <taxon>Daphniidae</taxon>
        <taxon>Daphnia</taxon>
    </lineage>
</organism>
<dbReference type="InParanoid" id="E9H4J3"/>
<keyword evidence="2" id="KW-1185">Reference proteome</keyword>
<gene>
    <name evidence="1" type="ORF">DAPPUDRAFT_253313</name>
</gene>
<dbReference type="OrthoDB" id="6372479at2759"/>
<dbReference type="Proteomes" id="UP000000305">
    <property type="component" value="Unassembled WGS sequence"/>
</dbReference>
<accession>E9H4J3</accession>
<evidence type="ECO:0000313" key="2">
    <source>
        <dbReference type="Proteomes" id="UP000000305"/>
    </source>
</evidence>
<dbReference type="KEGG" id="dpx:DAPPUDRAFT_253313"/>
<evidence type="ECO:0000313" key="1">
    <source>
        <dbReference type="EMBL" id="EFX73150.1"/>
    </source>
</evidence>
<protein>
    <submittedName>
        <fullName evidence="1">Uncharacterized protein</fullName>
    </submittedName>
</protein>
<dbReference type="EMBL" id="GL732592">
    <property type="protein sequence ID" value="EFX73150.1"/>
    <property type="molecule type" value="Genomic_DNA"/>
</dbReference>
<reference evidence="1 2" key="1">
    <citation type="journal article" date="2011" name="Science">
        <title>The ecoresponsive genome of Daphnia pulex.</title>
        <authorList>
            <person name="Colbourne J.K."/>
            <person name="Pfrender M.E."/>
            <person name="Gilbert D."/>
            <person name="Thomas W.K."/>
            <person name="Tucker A."/>
            <person name="Oakley T.H."/>
            <person name="Tokishita S."/>
            <person name="Aerts A."/>
            <person name="Arnold G.J."/>
            <person name="Basu M.K."/>
            <person name="Bauer D.J."/>
            <person name="Caceres C.E."/>
            <person name="Carmel L."/>
            <person name="Casola C."/>
            <person name="Choi J.H."/>
            <person name="Detter J.C."/>
            <person name="Dong Q."/>
            <person name="Dusheyko S."/>
            <person name="Eads B.D."/>
            <person name="Frohlich T."/>
            <person name="Geiler-Samerotte K.A."/>
            <person name="Gerlach D."/>
            <person name="Hatcher P."/>
            <person name="Jogdeo S."/>
            <person name="Krijgsveld J."/>
            <person name="Kriventseva E.V."/>
            <person name="Kultz D."/>
            <person name="Laforsch C."/>
            <person name="Lindquist E."/>
            <person name="Lopez J."/>
            <person name="Manak J.R."/>
            <person name="Muller J."/>
            <person name="Pangilinan J."/>
            <person name="Patwardhan R.P."/>
            <person name="Pitluck S."/>
            <person name="Pritham E.J."/>
            <person name="Rechtsteiner A."/>
            <person name="Rho M."/>
            <person name="Rogozin I.B."/>
            <person name="Sakarya O."/>
            <person name="Salamov A."/>
            <person name="Schaack S."/>
            <person name="Shapiro H."/>
            <person name="Shiga Y."/>
            <person name="Skalitzky C."/>
            <person name="Smith Z."/>
            <person name="Souvorov A."/>
            <person name="Sung W."/>
            <person name="Tang Z."/>
            <person name="Tsuchiya D."/>
            <person name="Tu H."/>
            <person name="Vos H."/>
            <person name="Wang M."/>
            <person name="Wolf Y.I."/>
            <person name="Yamagata H."/>
            <person name="Yamada T."/>
            <person name="Ye Y."/>
            <person name="Shaw J.R."/>
            <person name="Andrews J."/>
            <person name="Crease T.J."/>
            <person name="Tang H."/>
            <person name="Lucas S.M."/>
            <person name="Robertson H.M."/>
            <person name="Bork P."/>
            <person name="Koonin E.V."/>
            <person name="Zdobnov E.M."/>
            <person name="Grigoriev I.V."/>
            <person name="Lynch M."/>
            <person name="Boore J.L."/>
        </authorList>
    </citation>
    <scope>NUCLEOTIDE SEQUENCE [LARGE SCALE GENOMIC DNA]</scope>
</reference>
<sequence length="109" mass="12071">MKCTSVTELVYSLLIAHHFSSAVFSPTSPQHPATTSSTMSVYSLAGLVLVGLLVNSSADEVPFDKLQGFFQYANVPAEGEYDFGFNRGNADHHVSRHEQYKNDNFRTKL</sequence>
<dbReference type="HOGENOM" id="CLU_2186585_0_0_1"/>
<dbReference type="AlphaFoldDB" id="E9H4J3"/>